<dbReference type="InterPro" id="IPR003838">
    <property type="entry name" value="ABC3_permease_C"/>
</dbReference>
<dbReference type="EMBL" id="MBTG01000023">
    <property type="protein sequence ID" value="OPH53329.1"/>
    <property type="molecule type" value="Genomic_DNA"/>
</dbReference>
<keyword evidence="4 7" id="KW-1133">Transmembrane helix</keyword>
<feature type="transmembrane region" description="Helical" evidence="7">
    <location>
        <begin position="20"/>
        <end position="39"/>
    </location>
</feature>
<evidence type="ECO:0000259" key="8">
    <source>
        <dbReference type="Pfam" id="PF02687"/>
    </source>
</evidence>
<feature type="transmembrane region" description="Helical" evidence="7">
    <location>
        <begin position="321"/>
        <end position="339"/>
    </location>
</feature>
<keyword evidence="10" id="KW-1185">Reference proteome</keyword>
<reference evidence="10" key="1">
    <citation type="submission" date="2016-07" db="EMBL/GenBank/DDBJ databases">
        <authorList>
            <person name="Florea S."/>
            <person name="Webb J.S."/>
            <person name="Jaromczyk J."/>
            <person name="Schardl C.L."/>
        </authorList>
    </citation>
    <scope>NUCLEOTIDE SEQUENCE [LARGE SCALE GENOMIC DNA]</scope>
    <source>
        <strain evidence="10">CY1</strain>
    </source>
</reference>
<evidence type="ECO:0000313" key="9">
    <source>
        <dbReference type="EMBL" id="OPH53329.1"/>
    </source>
</evidence>
<evidence type="ECO:0000256" key="1">
    <source>
        <dbReference type="ARBA" id="ARBA00004651"/>
    </source>
</evidence>
<evidence type="ECO:0000256" key="2">
    <source>
        <dbReference type="ARBA" id="ARBA00022475"/>
    </source>
</evidence>
<feature type="transmembrane region" description="Helical" evidence="7">
    <location>
        <begin position="376"/>
        <end position="397"/>
    </location>
</feature>
<dbReference type="AlphaFoldDB" id="A0A1V4HFZ5"/>
<evidence type="ECO:0000313" key="10">
    <source>
        <dbReference type="Proteomes" id="UP000190626"/>
    </source>
</evidence>
<dbReference type="Pfam" id="PF02687">
    <property type="entry name" value="FtsX"/>
    <property type="match status" value="1"/>
</dbReference>
<gene>
    <name evidence="9" type="ORF">BC351_05490</name>
</gene>
<accession>A0A1V4HFZ5</accession>
<organism evidence="9 10">
    <name type="scientific">Paenibacillus ferrarius</name>
    <dbReference type="NCBI Taxonomy" id="1469647"/>
    <lineage>
        <taxon>Bacteria</taxon>
        <taxon>Bacillati</taxon>
        <taxon>Bacillota</taxon>
        <taxon>Bacilli</taxon>
        <taxon>Bacillales</taxon>
        <taxon>Paenibacillaceae</taxon>
        <taxon>Paenibacillus</taxon>
    </lineage>
</organism>
<feature type="transmembrane region" description="Helical" evidence="7">
    <location>
        <begin position="288"/>
        <end position="309"/>
    </location>
</feature>
<dbReference type="GO" id="GO:0022857">
    <property type="term" value="F:transmembrane transporter activity"/>
    <property type="evidence" value="ECO:0007669"/>
    <property type="project" value="TreeGrafter"/>
</dbReference>
<protein>
    <recommendedName>
        <fullName evidence="8">ABC3 transporter permease C-terminal domain-containing protein</fullName>
    </recommendedName>
</protein>
<evidence type="ECO:0000256" key="3">
    <source>
        <dbReference type="ARBA" id="ARBA00022692"/>
    </source>
</evidence>
<keyword evidence="2" id="KW-1003">Cell membrane</keyword>
<comment type="caution">
    <text evidence="9">The sequence shown here is derived from an EMBL/GenBank/DDBJ whole genome shotgun (WGS) entry which is preliminary data.</text>
</comment>
<dbReference type="GO" id="GO:0005886">
    <property type="term" value="C:plasma membrane"/>
    <property type="evidence" value="ECO:0007669"/>
    <property type="project" value="UniProtKB-SubCell"/>
</dbReference>
<keyword evidence="5 7" id="KW-0472">Membrane</keyword>
<evidence type="ECO:0000256" key="5">
    <source>
        <dbReference type="ARBA" id="ARBA00023136"/>
    </source>
</evidence>
<keyword evidence="3 7" id="KW-0812">Transmembrane</keyword>
<feature type="domain" description="ABC3 transporter permease C-terminal" evidence="8">
    <location>
        <begin position="293"/>
        <end position="403"/>
    </location>
</feature>
<dbReference type="RefSeq" id="WP_079415332.1">
    <property type="nucleotide sequence ID" value="NZ_MBTG01000023.1"/>
</dbReference>
<name>A0A1V4HFZ5_9BACL</name>
<dbReference type="OrthoDB" id="2677848at2"/>
<comment type="similarity">
    <text evidence="6">Belongs to the ABC-4 integral membrane protein family.</text>
</comment>
<feature type="transmembrane region" description="Helical" evidence="7">
    <location>
        <begin position="345"/>
        <end position="364"/>
    </location>
</feature>
<evidence type="ECO:0000256" key="6">
    <source>
        <dbReference type="ARBA" id="ARBA00038076"/>
    </source>
</evidence>
<sequence>MFTFVKNTLFKQGIQPVLSIFQLLVGFLCLFFGFNYIFANEQLNSSVLKLSSLDTVRPVIKSIESPGTDKLNEYYSSLCSNPYVKNVGSFLVQDAPFKELLNNPYLNAPDSNTGRIKIGYVDRLYLQSEVFPVSSGRTLEQNDIKDTPTEEIPILISHNLSLQFPIGSILSSGVPDDRQMTIVFKKFVVIGVLQQNQVFWNGGTTSLDGAILESDAFFIAPIQEEQLYGNQLLDRISTNVLVTLNNINDFDKFKSITQEKMKQLQVTGSISTIKEQLELLKNLRKGPILLSLALSVVLISLSFIGLIGMQLYSVTKRRKEFAIRQALGASPISIILLVFSESALLIGISAVTAIGITYLLIEVVHIPGIHKFQGKAITYSIIIIFFLTISVSAPPLMKAFKDKPVNMLRGES</sequence>
<dbReference type="InterPro" id="IPR050250">
    <property type="entry name" value="Macrolide_Exporter_MacB"/>
</dbReference>
<comment type="subcellular location">
    <subcellularLocation>
        <location evidence="1">Cell membrane</location>
        <topology evidence="1">Multi-pass membrane protein</topology>
    </subcellularLocation>
</comment>
<proteinExistence type="inferred from homology"/>
<dbReference type="PANTHER" id="PTHR30572">
    <property type="entry name" value="MEMBRANE COMPONENT OF TRANSPORTER-RELATED"/>
    <property type="match status" value="1"/>
</dbReference>
<evidence type="ECO:0000256" key="7">
    <source>
        <dbReference type="SAM" id="Phobius"/>
    </source>
</evidence>
<dbReference type="Proteomes" id="UP000190626">
    <property type="component" value="Unassembled WGS sequence"/>
</dbReference>
<dbReference type="STRING" id="1469647.BC351_05490"/>
<evidence type="ECO:0000256" key="4">
    <source>
        <dbReference type="ARBA" id="ARBA00022989"/>
    </source>
</evidence>
<dbReference type="PANTHER" id="PTHR30572:SF4">
    <property type="entry name" value="ABC TRANSPORTER PERMEASE YTRF"/>
    <property type="match status" value="1"/>
</dbReference>